<dbReference type="AlphaFoldDB" id="A0A432VPE4"/>
<name>A0A432VPE4_9GAMM</name>
<sequence length="743" mass="81242">GRYVVARYENGELISTQSDFNALGQAQRVNHAGVVSVKRFNAFGQPVFSRTETAGGAVSGEYQHISRSYERSAINVPSGAPQGAWYERVIAGGAPTTWAVYDSAGRTLATLSEGFSSGSVRYALTAYDALGRAVQQSQPSLTATPLHWSDTQYDVFNRVIAVTAADGTVTSFDYDGADVTQSVSQFWGSSSPQSRTTTHNAFGELLSASDSAGTLRYSYDAAGNLLTARNVDNETMVQTYTQRGFKASMSDPDSGVWLYDYNALGELVLQTDARGYETATERDRFGRKTYEAVRLNGSIQRSSTWVYSDGSTALPGLLLSSTVTDTQTTAHTVTRTYSYDSFGRQTQSSMQVGGTTLTESFTYDQFGRLFQHFDASGDSFGQEFRYQRGYMQEVWEARYGRHNSNSVRYQRITEADAYGNATESLAGNGLTHWRSYDERTGLIESITTSGGVQALDYSFDGLGNLRSRSDNLHRLPALSGSGTATFDETFFYDDLNRLTQVRQQGSVSMSISYANNGNILTKSDVQSGALYHYGASNSQCTGASSGAAGPHAVSGIGTQRYCYDAMGNQTHQYQGSTLVRRIHYNAIGKARRIQSFTSESESGRSAGITEFMYDASRNQVRRTSTEQGKTTTIIQHGVTEQISEGGETWFRRNLGNAIVEKRGESITTRYVYTDHLGSVDVITDDAGQVEEKLSFDAFGKRRAVFKSNNQAVNFTLASILSLTHKGYTGHEQVDHASVVQMGG</sequence>
<feature type="non-terminal residue" evidence="1">
    <location>
        <position position="743"/>
    </location>
</feature>
<evidence type="ECO:0008006" key="3">
    <source>
        <dbReference type="Google" id="ProtNLM"/>
    </source>
</evidence>
<dbReference type="PANTHER" id="PTHR32305">
    <property type="match status" value="1"/>
</dbReference>
<dbReference type="NCBIfam" id="TIGR01643">
    <property type="entry name" value="YD_repeat_2x"/>
    <property type="match status" value="3"/>
</dbReference>
<gene>
    <name evidence="1" type="ORF">CWE08_12100</name>
</gene>
<dbReference type="Pfam" id="PF05593">
    <property type="entry name" value="RHS_repeat"/>
    <property type="match status" value="2"/>
</dbReference>
<protein>
    <recommendedName>
        <fullName evidence="3">RHS repeat protein</fullName>
    </recommendedName>
</protein>
<evidence type="ECO:0000313" key="2">
    <source>
        <dbReference type="Proteomes" id="UP000288395"/>
    </source>
</evidence>
<organism evidence="1 2">
    <name type="scientific">Aliidiomarina iranensis</name>
    <dbReference type="NCBI Taxonomy" id="1434071"/>
    <lineage>
        <taxon>Bacteria</taxon>
        <taxon>Pseudomonadati</taxon>
        <taxon>Pseudomonadota</taxon>
        <taxon>Gammaproteobacteria</taxon>
        <taxon>Alteromonadales</taxon>
        <taxon>Idiomarinaceae</taxon>
        <taxon>Aliidiomarina</taxon>
    </lineage>
</organism>
<dbReference type="RefSeq" id="WP_198677180.1">
    <property type="nucleotide sequence ID" value="NZ_PIPJ01000023.1"/>
</dbReference>
<dbReference type="PANTHER" id="PTHR32305:SF15">
    <property type="entry name" value="PROTEIN RHSA-RELATED"/>
    <property type="match status" value="1"/>
</dbReference>
<proteinExistence type="predicted"/>
<keyword evidence="2" id="KW-1185">Reference proteome</keyword>
<dbReference type="Gene3D" id="2.180.10.10">
    <property type="entry name" value="RHS repeat-associated core"/>
    <property type="match status" value="1"/>
</dbReference>
<dbReference type="Proteomes" id="UP000288395">
    <property type="component" value="Unassembled WGS sequence"/>
</dbReference>
<comment type="caution">
    <text evidence="1">The sequence shown here is derived from an EMBL/GenBank/DDBJ whole genome shotgun (WGS) entry which is preliminary data.</text>
</comment>
<accession>A0A432VPE4</accession>
<dbReference type="InterPro" id="IPR006530">
    <property type="entry name" value="YD"/>
</dbReference>
<evidence type="ECO:0000313" key="1">
    <source>
        <dbReference type="EMBL" id="RUO17997.1"/>
    </source>
</evidence>
<feature type="non-terminal residue" evidence="1">
    <location>
        <position position="1"/>
    </location>
</feature>
<reference evidence="2" key="1">
    <citation type="journal article" date="2018" name="Front. Microbiol.">
        <title>Genome-Based Analysis Reveals the Taxonomy and Diversity of the Family Idiomarinaceae.</title>
        <authorList>
            <person name="Liu Y."/>
            <person name="Lai Q."/>
            <person name="Shao Z."/>
        </authorList>
    </citation>
    <scope>NUCLEOTIDE SEQUENCE [LARGE SCALE GENOMIC DNA]</scope>
    <source>
        <strain evidence="2">GBPy7</strain>
    </source>
</reference>
<dbReference type="InterPro" id="IPR050708">
    <property type="entry name" value="T6SS_VgrG/RHS"/>
</dbReference>
<dbReference type="EMBL" id="PIPJ01000023">
    <property type="protein sequence ID" value="RUO17997.1"/>
    <property type="molecule type" value="Genomic_DNA"/>
</dbReference>
<dbReference type="InterPro" id="IPR031325">
    <property type="entry name" value="RHS_repeat"/>
</dbReference>